<evidence type="ECO:0000313" key="2">
    <source>
        <dbReference type="Proteomes" id="UP000479000"/>
    </source>
</evidence>
<sequence>MYFILAVPHQQVYTLTQPKEPALILDERCVDARFLAPPQLWSHVGRVNAKPGCM</sequence>
<proteinExistence type="predicted"/>
<gene>
    <name evidence="1" type="ORF">NTEN_LOCUS24255</name>
</gene>
<reference evidence="1 2" key="1">
    <citation type="submission" date="2020-02" db="EMBL/GenBank/DDBJ databases">
        <authorList>
            <person name="Ferguson B K."/>
        </authorList>
    </citation>
    <scope>NUCLEOTIDE SEQUENCE [LARGE SCALE GENOMIC DNA]</scope>
</reference>
<organism evidence="1 2">
    <name type="scientific">Nesidiocoris tenuis</name>
    <dbReference type="NCBI Taxonomy" id="355587"/>
    <lineage>
        <taxon>Eukaryota</taxon>
        <taxon>Metazoa</taxon>
        <taxon>Ecdysozoa</taxon>
        <taxon>Arthropoda</taxon>
        <taxon>Hexapoda</taxon>
        <taxon>Insecta</taxon>
        <taxon>Pterygota</taxon>
        <taxon>Neoptera</taxon>
        <taxon>Paraneoptera</taxon>
        <taxon>Hemiptera</taxon>
        <taxon>Heteroptera</taxon>
        <taxon>Panheteroptera</taxon>
        <taxon>Cimicomorpha</taxon>
        <taxon>Miridae</taxon>
        <taxon>Dicyphina</taxon>
        <taxon>Nesidiocoris</taxon>
    </lineage>
</organism>
<accession>A0A6H5HUI9</accession>
<name>A0A6H5HUI9_9HEMI</name>
<dbReference type="Proteomes" id="UP000479000">
    <property type="component" value="Unassembled WGS sequence"/>
</dbReference>
<feature type="non-terminal residue" evidence="1">
    <location>
        <position position="54"/>
    </location>
</feature>
<keyword evidence="2" id="KW-1185">Reference proteome</keyword>
<dbReference type="EMBL" id="CADCXU010035542">
    <property type="protein sequence ID" value="CAB0020683.1"/>
    <property type="molecule type" value="Genomic_DNA"/>
</dbReference>
<dbReference type="AlphaFoldDB" id="A0A6H5HUI9"/>
<protein>
    <submittedName>
        <fullName evidence="1">Uncharacterized protein</fullName>
    </submittedName>
</protein>
<evidence type="ECO:0000313" key="1">
    <source>
        <dbReference type="EMBL" id="CAB0020683.1"/>
    </source>
</evidence>